<comment type="caution">
    <text evidence="2">The sequence shown here is derived from an EMBL/GenBank/DDBJ whole genome shotgun (WGS) entry which is preliminary data.</text>
</comment>
<accession>A0A699I2B6</accession>
<evidence type="ECO:0000256" key="1">
    <source>
        <dbReference type="SAM" id="MobiDB-lite"/>
    </source>
</evidence>
<dbReference type="AlphaFoldDB" id="A0A699I2B6"/>
<name>A0A699I2B6_TANCI</name>
<organism evidence="2">
    <name type="scientific">Tanacetum cinerariifolium</name>
    <name type="common">Dalmatian daisy</name>
    <name type="synonym">Chrysanthemum cinerariifolium</name>
    <dbReference type="NCBI Taxonomy" id="118510"/>
    <lineage>
        <taxon>Eukaryota</taxon>
        <taxon>Viridiplantae</taxon>
        <taxon>Streptophyta</taxon>
        <taxon>Embryophyta</taxon>
        <taxon>Tracheophyta</taxon>
        <taxon>Spermatophyta</taxon>
        <taxon>Magnoliopsida</taxon>
        <taxon>eudicotyledons</taxon>
        <taxon>Gunneridae</taxon>
        <taxon>Pentapetalae</taxon>
        <taxon>asterids</taxon>
        <taxon>campanulids</taxon>
        <taxon>Asterales</taxon>
        <taxon>Asteraceae</taxon>
        <taxon>Asteroideae</taxon>
        <taxon>Anthemideae</taxon>
        <taxon>Anthemidinae</taxon>
        <taxon>Tanacetum</taxon>
    </lineage>
</organism>
<protein>
    <submittedName>
        <fullName evidence="2">Uncharacterized protein</fullName>
    </submittedName>
</protein>
<reference evidence="2" key="1">
    <citation type="journal article" date="2019" name="Sci. Rep.">
        <title>Draft genome of Tanacetum cinerariifolium, the natural source of mosquito coil.</title>
        <authorList>
            <person name="Yamashiro T."/>
            <person name="Shiraishi A."/>
            <person name="Satake H."/>
            <person name="Nakayama K."/>
        </authorList>
    </citation>
    <scope>NUCLEOTIDE SEQUENCE</scope>
</reference>
<feature type="compositionally biased region" description="Polar residues" evidence="1">
    <location>
        <begin position="1"/>
        <end position="19"/>
    </location>
</feature>
<sequence>MQSVASPPADQDSTNTTENVTHRKSWLSMAAVVSRIDTIWTRISQRQGSKLHRMRWLVTIQQIVKVYQIRHGALKIEHEYINTVEECCIETHTHIQPSKAMIPETRLPVANEGKTGGNPDSTILVFFSKLETYEDKE</sequence>
<evidence type="ECO:0000313" key="2">
    <source>
        <dbReference type="EMBL" id="GEZ12880.1"/>
    </source>
</evidence>
<gene>
    <name evidence="2" type="ORF">Tci_484853</name>
</gene>
<feature type="region of interest" description="Disordered" evidence="1">
    <location>
        <begin position="1"/>
        <end position="21"/>
    </location>
</feature>
<proteinExistence type="predicted"/>
<dbReference type="EMBL" id="BKCJ010243799">
    <property type="protein sequence ID" value="GEZ12880.1"/>
    <property type="molecule type" value="Genomic_DNA"/>
</dbReference>